<name>A0A6A6QI74_9PEZI</name>
<dbReference type="AlphaFoldDB" id="A0A6A6QI74"/>
<dbReference type="OrthoDB" id="10573310at2759"/>
<feature type="region of interest" description="Disordered" evidence="1">
    <location>
        <begin position="327"/>
        <end position="347"/>
    </location>
</feature>
<feature type="compositionally biased region" description="Polar residues" evidence="1">
    <location>
        <begin position="196"/>
        <end position="205"/>
    </location>
</feature>
<protein>
    <submittedName>
        <fullName evidence="2">Uncharacterized protein</fullName>
    </submittedName>
</protein>
<dbReference type="EMBL" id="MU004194">
    <property type="protein sequence ID" value="KAF2491911.1"/>
    <property type="molecule type" value="Genomic_DNA"/>
</dbReference>
<evidence type="ECO:0000313" key="2">
    <source>
        <dbReference type="EMBL" id="KAF2491911.1"/>
    </source>
</evidence>
<reference evidence="2" key="1">
    <citation type="journal article" date="2020" name="Stud. Mycol.">
        <title>101 Dothideomycetes genomes: a test case for predicting lifestyles and emergence of pathogens.</title>
        <authorList>
            <person name="Haridas S."/>
            <person name="Albert R."/>
            <person name="Binder M."/>
            <person name="Bloem J."/>
            <person name="Labutti K."/>
            <person name="Salamov A."/>
            <person name="Andreopoulos B."/>
            <person name="Baker S."/>
            <person name="Barry K."/>
            <person name="Bills G."/>
            <person name="Bluhm B."/>
            <person name="Cannon C."/>
            <person name="Castanera R."/>
            <person name="Culley D."/>
            <person name="Daum C."/>
            <person name="Ezra D."/>
            <person name="Gonzalez J."/>
            <person name="Henrissat B."/>
            <person name="Kuo A."/>
            <person name="Liang C."/>
            <person name="Lipzen A."/>
            <person name="Lutzoni F."/>
            <person name="Magnuson J."/>
            <person name="Mondo S."/>
            <person name="Nolan M."/>
            <person name="Ohm R."/>
            <person name="Pangilinan J."/>
            <person name="Park H.-J."/>
            <person name="Ramirez L."/>
            <person name="Alfaro M."/>
            <person name="Sun H."/>
            <person name="Tritt A."/>
            <person name="Yoshinaga Y."/>
            <person name="Zwiers L.-H."/>
            <person name="Turgeon B."/>
            <person name="Goodwin S."/>
            <person name="Spatafora J."/>
            <person name="Crous P."/>
            <person name="Grigoriev I."/>
        </authorList>
    </citation>
    <scope>NUCLEOTIDE SEQUENCE</scope>
    <source>
        <strain evidence="2">CBS 269.34</strain>
    </source>
</reference>
<feature type="region of interest" description="Disordered" evidence="1">
    <location>
        <begin position="1"/>
        <end position="28"/>
    </location>
</feature>
<feature type="compositionally biased region" description="Low complexity" evidence="1">
    <location>
        <begin position="175"/>
        <end position="191"/>
    </location>
</feature>
<sequence>MSSNIFKTIPSHQTPPSNTSPQITTMAPPNKGTGVGYYRCNRWGNLHRLEGCLHIIQTPPSNDASKSEPCGTNCVVETSAKRLHGPFLCLQCLEEYCFSQYIAIKDKFAQDNPGTPWPADEAEIAAKIKGLSVQVGDHIVKRLPLVRKCAPYEGPLLTALLDVDTTVGTTGGSGDLAAGEGDADGDSGTTGPPLTPSVNVDTTVGTAGGSGDLAAGEGDLEGDSGTTKPPLAASRDVDTTVDKASGSGDLTAGEGDAVGEGDAASEGDADGDSGTTSTELQPSAALLLVAEVEKLQVELEEVAEGKRTDDFVEKMVSKLQGQVRMFEATGKRNAKKDRRRKSSTQGV</sequence>
<accession>A0A6A6QI74</accession>
<evidence type="ECO:0000313" key="3">
    <source>
        <dbReference type="Proteomes" id="UP000799750"/>
    </source>
</evidence>
<proteinExistence type="predicted"/>
<organism evidence="2 3">
    <name type="scientific">Lophium mytilinum</name>
    <dbReference type="NCBI Taxonomy" id="390894"/>
    <lineage>
        <taxon>Eukaryota</taxon>
        <taxon>Fungi</taxon>
        <taxon>Dikarya</taxon>
        <taxon>Ascomycota</taxon>
        <taxon>Pezizomycotina</taxon>
        <taxon>Dothideomycetes</taxon>
        <taxon>Pleosporomycetidae</taxon>
        <taxon>Mytilinidiales</taxon>
        <taxon>Mytilinidiaceae</taxon>
        <taxon>Lophium</taxon>
    </lineage>
</organism>
<feature type="compositionally biased region" description="Polar residues" evidence="1">
    <location>
        <begin position="1"/>
        <end position="27"/>
    </location>
</feature>
<feature type="compositionally biased region" description="Basic residues" evidence="1">
    <location>
        <begin position="332"/>
        <end position="347"/>
    </location>
</feature>
<feature type="region of interest" description="Disordered" evidence="1">
    <location>
        <begin position="171"/>
        <end position="279"/>
    </location>
</feature>
<gene>
    <name evidence="2" type="ORF">BU16DRAFT_620367</name>
</gene>
<keyword evidence="3" id="KW-1185">Reference proteome</keyword>
<dbReference type="Proteomes" id="UP000799750">
    <property type="component" value="Unassembled WGS sequence"/>
</dbReference>
<feature type="compositionally biased region" description="Acidic residues" evidence="1">
    <location>
        <begin position="257"/>
        <end position="271"/>
    </location>
</feature>
<evidence type="ECO:0000256" key="1">
    <source>
        <dbReference type="SAM" id="MobiDB-lite"/>
    </source>
</evidence>